<evidence type="ECO:0000313" key="2">
    <source>
        <dbReference type="EMBL" id="SAK58197.1"/>
    </source>
</evidence>
<comment type="caution">
    <text evidence="2">The sequence shown here is derived from an EMBL/GenBank/DDBJ whole genome shotgun (WGS) entry which is preliminary data.</text>
</comment>
<protein>
    <submittedName>
        <fullName evidence="2">Haloalkane dehalogenase</fullName>
    </submittedName>
</protein>
<gene>
    <name evidence="2" type="ORF">AWB79_02503</name>
</gene>
<organism evidence="2 3">
    <name type="scientific">Caballeronia hypogeia</name>
    <dbReference type="NCBI Taxonomy" id="1777140"/>
    <lineage>
        <taxon>Bacteria</taxon>
        <taxon>Pseudomonadati</taxon>
        <taxon>Pseudomonadota</taxon>
        <taxon>Betaproteobacteria</taxon>
        <taxon>Burkholderiales</taxon>
        <taxon>Burkholderiaceae</taxon>
        <taxon>Caballeronia</taxon>
    </lineage>
</organism>
<proteinExistence type="predicted"/>
<dbReference type="InterPro" id="IPR022742">
    <property type="entry name" value="Hydrolase_4"/>
</dbReference>
<dbReference type="Pfam" id="PF12146">
    <property type="entry name" value="Hydrolase_4"/>
    <property type="match status" value="1"/>
</dbReference>
<dbReference type="RefSeq" id="WP_061167732.1">
    <property type="nucleotide sequence ID" value="NZ_FCOA02000006.1"/>
</dbReference>
<name>A0A158AMD6_9BURK</name>
<sequence>MSQWILLRGLTREARHWGGFDAALAAHGIVGADERVAYIDLPGNGVERGQAAPLRVDSMMDFVRARAAALGVREPCRVLAMSLGAMVATAWAERHPREIERLVLINTSMRPYARLHERLLPAAWPMLARIAVNWSKPEACEALIHCLTCNRGDSRDADIAQWARVRRTHGASAADALRQLGAAARFRASREAPSCPVLLLSSAADRLVDPVCSVRIAKHWRVAHAVHPWAGHDLPHDDPDWTCRAIAAWLDEARTNPSVCDTRVTTKPQFTGP</sequence>
<keyword evidence="3" id="KW-1185">Reference proteome</keyword>
<reference evidence="2" key="1">
    <citation type="submission" date="2016-01" db="EMBL/GenBank/DDBJ databases">
        <authorList>
            <person name="Peeters C."/>
        </authorList>
    </citation>
    <scope>NUCLEOTIDE SEQUENCE</scope>
    <source>
        <strain evidence="2">LMG 29322</strain>
    </source>
</reference>
<evidence type="ECO:0000313" key="3">
    <source>
        <dbReference type="Proteomes" id="UP000054851"/>
    </source>
</evidence>
<feature type="domain" description="Serine aminopeptidase S33" evidence="1">
    <location>
        <begin position="29"/>
        <end position="222"/>
    </location>
</feature>
<dbReference type="AlphaFoldDB" id="A0A158AMD6"/>
<dbReference type="Proteomes" id="UP000054851">
    <property type="component" value="Unassembled WGS sequence"/>
</dbReference>
<dbReference type="InterPro" id="IPR029058">
    <property type="entry name" value="AB_hydrolase_fold"/>
</dbReference>
<evidence type="ECO:0000259" key="1">
    <source>
        <dbReference type="Pfam" id="PF12146"/>
    </source>
</evidence>
<dbReference type="OrthoDB" id="5290302at2"/>
<dbReference type="PANTHER" id="PTHR43798">
    <property type="entry name" value="MONOACYLGLYCEROL LIPASE"/>
    <property type="match status" value="1"/>
</dbReference>
<dbReference type="EMBL" id="FCOA02000006">
    <property type="protein sequence ID" value="SAK58197.1"/>
    <property type="molecule type" value="Genomic_DNA"/>
</dbReference>
<accession>A0A158AMD6</accession>
<dbReference type="SUPFAM" id="SSF53474">
    <property type="entry name" value="alpha/beta-Hydrolases"/>
    <property type="match status" value="1"/>
</dbReference>
<dbReference type="PANTHER" id="PTHR43798:SF33">
    <property type="entry name" value="HYDROLASE, PUTATIVE (AFU_ORTHOLOGUE AFUA_2G14860)-RELATED"/>
    <property type="match status" value="1"/>
</dbReference>
<dbReference type="GO" id="GO:0016020">
    <property type="term" value="C:membrane"/>
    <property type="evidence" value="ECO:0007669"/>
    <property type="project" value="TreeGrafter"/>
</dbReference>
<dbReference type="Gene3D" id="3.40.50.1820">
    <property type="entry name" value="alpha/beta hydrolase"/>
    <property type="match status" value="1"/>
</dbReference>
<dbReference type="InterPro" id="IPR050266">
    <property type="entry name" value="AB_hydrolase_sf"/>
</dbReference>
<dbReference type="STRING" id="1777140.AWB79_02503"/>